<evidence type="ECO:0000256" key="1">
    <source>
        <dbReference type="SAM" id="MobiDB-lite"/>
    </source>
</evidence>
<dbReference type="AlphaFoldDB" id="A0A565CP72"/>
<organism evidence="2 3">
    <name type="scientific">Arabis nemorensis</name>
    <dbReference type="NCBI Taxonomy" id="586526"/>
    <lineage>
        <taxon>Eukaryota</taxon>
        <taxon>Viridiplantae</taxon>
        <taxon>Streptophyta</taxon>
        <taxon>Embryophyta</taxon>
        <taxon>Tracheophyta</taxon>
        <taxon>Spermatophyta</taxon>
        <taxon>Magnoliopsida</taxon>
        <taxon>eudicotyledons</taxon>
        <taxon>Gunneridae</taxon>
        <taxon>Pentapetalae</taxon>
        <taxon>rosids</taxon>
        <taxon>malvids</taxon>
        <taxon>Brassicales</taxon>
        <taxon>Brassicaceae</taxon>
        <taxon>Arabideae</taxon>
        <taxon>Arabis</taxon>
    </lineage>
</organism>
<sequence>MDWPLTQMVGRPSGVRGPHVASYGPQAGLLANRQNGQGRPNIGSTPGGSLGWGRERKKIFLLCRLSAEVRMLEIGLFVRRESKEVQHVSLARSNISLEDTAVERRKKYYLNQGLSRYEQR</sequence>
<gene>
    <name evidence="2" type="ORF">ANE_LOCUS25962</name>
</gene>
<keyword evidence="3" id="KW-1185">Reference proteome</keyword>
<accession>A0A565CP72</accession>
<name>A0A565CP72_9BRAS</name>
<evidence type="ECO:0000313" key="3">
    <source>
        <dbReference type="Proteomes" id="UP000489600"/>
    </source>
</evidence>
<evidence type="ECO:0000313" key="2">
    <source>
        <dbReference type="EMBL" id="VVB15518.1"/>
    </source>
</evidence>
<dbReference type="EMBL" id="CABITT030000008">
    <property type="protein sequence ID" value="VVB15518.1"/>
    <property type="molecule type" value="Genomic_DNA"/>
</dbReference>
<comment type="caution">
    <text evidence="2">The sequence shown here is derived from an EMBL/GenBank/DDBJ whole genome shotgun (WGS) entry which is preliminary data.</text>
</comment>
<protein>
    <submittedName>
        <fullName evidence="2">Uncharacterized protein</fullName>
    </submittedName>
</protein>
<feature type="compositionally biased region" description="Polar residues" evidence="1">
    <location>
        <begin position="32"/>
        <end position="44"/>
    </location>
</feature>
<proteinExistence type="predicted"/>
<dbReference type="Proteomes" id="UP000489600">
    <property type="component" value="Unassembled WGS sequence"/>
</dbReference>
<feature type="region of interest" description="Disordered" evidence="1">
    <location>
        <begin position="30"/>
        <end position="49"/>
    </location>
</feature>
<reference evidence="2" key="1">
    <citation type="submission" date="2019-07" db="EMBL/GenBank/DDBJ databases">
        <authorList>
            <person name="Dittberner H."/>
        </authorList>
    </citation>
    <scope>NUCLEOTIDE SEQUENCE [LARGE SCALE GENOMIC DNA]</scope>
</reference>